<dbReference type="GO" id="GO:0005524">
    <property type="term" value="F:ATP binding"/>
    <property type="evidence" value="ECO:0007669"/>
    <property type="project" value="UniProtKB-KW"/>
</dbReference>
<evidence type="ECO:0000259" key="4">
    <source>
        <dbReference type="PROSITE" id="PS50893"/>
    </source>
</evidence>
<name>A0A290XCD3_9GAMM</name>
<dbReference type="Proteomes" id="UP000218968">
    <property type="component" value="Chromosome"/>
</dbReference>
<dbReference type="CDD" id="cd03230">
    <property type="entry name" value="ABC_DR_subfamily_A"/>
    <property type="match status" value="1"/>
</dbReference>
<dbReference type="PANTHER" id="PTHR42711:SF17">
    <property type="entry name" value="ABC TRANSPORTER ATP-BINDING PROTEIN"/>
    <property type="match status" value="1"/>
</dbReference>
<evidence type="ECO:0000313" key="6">
    <source>
        <dbReference type="Proteomes" id="UP000218968"/>
    </source>
</evidence>
<keyword evidence="2" id="KW-0547">Nucleotide-binding</keyword>
<dbReference type="KEGG" id="lum:CNR27_04580"/>
<reference evidence="6" key="1">
    <citation type="submission" date="2017-09" db="EMBL/GenBank/DDBJ databases">
        <title>Luteimonas liuhanmingii sp.nov., isolated from the intestinal contents of Tibetan Plateau Pika in Yushu, Qinghai Province, China.</title>
        <authorList>
            <person name="Gui Z."/>
        </authorList>
    </citation>
    <scope>NUCLEOTIDE SEQUENCE [LARGE SCALE GENOMIC DNA]</scope>
    <source>
        <strain evidence="6">100111</strain>
    </source>
</reference>
<dbReference type="EMBL" id="CP023406">
    <property type="protein sequence ID" value="ATD66812.1"/>
    <property type="molecule type" value="Genomic_DNA"/>
</dbReference>
<evidence type="ECO:0000313" key="5">
    <source>
        <dbReference type="EMBL" id="ATD66812.1"/>
    </source>
</evidence>
<evidence type="ECO:0000256" key="3">
    <source>
        <dbReference type="ARBA" id="ARBA00022840"/>
    </source>
</evidence>
<evidence type="ECO:0000256" key="1">
    <source>
        <dbReference type="ARBA" id="ARBA00022448"/>
    </source>
</evidence>
<feature type="domain" description="ABC transporter" evidence="4">
    <location>
        <begin position="19"/>
        <end position="242"/>
    </location>
</feature>
<dbReference type="PANTHER" id="PTHR42711">
    <property type="entry name" value="ABC TRANSPORTER ATP-BINDING PROTEIN"/>
    <property type="match status" value="1"/>
</dbReference>
<keyword evidence="3 5" id="KW-0067">ATP-binding</keyword>
<dbReference type="GO" id="GO:0016887">
    <property type="term" value="F:ATP hydrolysis activity"/>
    <property type="evidence" value="ECO:0007669"/>
    <property type="project" value="InterPro"/>
</dbReference>
<dbReference type="PROSITE" id="PS50893">
    <property type="entry name" value="ABC_TRANSPORTER_2"/>
    <property type="match status" value="1"/>
</dbReference>
<gene>
    <name evidence="5" type="ORF">CNR27_04580</name>
</gene>
<dbReference type="SUPFAM" id="SSF52540">
    <property type="entry name" value="P-loop containing nucleoside triphosphate hydrolases"/>
    <property type="match status" value="1"/>
</dbReference>
<keyword evidence="1" id="KW-0813">Transport</keyword>
<dbReference type="OrthoDB" id="9775490at2"/>
<protein>
    <submittedName>
        <fullName evidence="5">Multidrug ABC transporter ATP-binding protein</fullName>
    </submittedName>
</protein>
<accession>A0A290XCD3</accession>
<dbReference type="AlphaFoldDB" id="A0A290XCD3"/>
<dbReference type="InterPro" id="IPR050763">
    <property type="entry name" value="ABC_transporter_ATP-binding"/>
</dbReference>
<keyword evidence="6" id="KW-1185">Reference proteome</keyword>
<dbReference type="InterPro" id="IPR027417">
    <property type="entry name" value="P-loop_NTPase"/>
</dbReference>
<dbReference type="Pfam" id="PF00005">
    <property type="entry name" value="ABC_tran"/>
    <property type="match status" value="1"/>
</dbReference>
<dbReference type="Gene3D" id="3.40.50.300">
    <property type="entry name" value="P-loop containing nucleotide triphosphate hydrolases"/>
    <property type="match status" value="1"/>
</dbReference>
<dbReference type="InterPro" id="IPR003439">
    <property type="entry name" value="ABC_transporter-like_ATP-bd"/>
</dbReference>
<sequence>MRPVPFSADPLRATPAPLATLRGVRRRRGAVQALDGVDLALPAGQVTALLGVNGAGKTTAIEILLGLQPADTGEVMLLGRHPSDLEARRHIGVMLQQAQLPERLRVGELLALTRSWYRAPRSVADCVALAGLDGLLERRYGRLSGGQQRRVQFALALCGRPKLLFLDEPTTGLDIGARQQVWRAIRSVVADGVGILLTTHYLEEAEALADRVVVLDAGRVRADGAVGEIRAQVAQRRIRCTTTVPLDVVASWPGVRRAETVDGHLVVMCDRVEPVLRRLLDADPQLGDLEVQRAGLAEAFVAMTTTADVMAGSKQEAA</sequence>
<dbReference type="InterPro" id="IPR017871">
    <property type="entry name" value="ABC_transporter-like_CS"/>
</dbReference>
<proteinExistence type="predicted"/>
<organism evidence="5 6">
    <name type="scientific">Luteimonas chenhongjianii</name>
    <dbReference type="NCBI Taxonomy" id="2006110"/>
    <lineage>
        <taxon>Bacteria</taxon>
        <taxon>Pseudomonadati</taxon>
        <taxon>Pseudomonadota</taxon>
        <taxon>Gammaproteobacteria</taxon>
        <taxon>Lysobacterales</taxon>
        <taxon>Lysobacteraceae</taxon>
        <taxon>Luteimonas</taxon>
    </lineage>
</organism>
<dbReference type="InterPro" id="IPR003593">
    <property type="entry name" value="AAA+_ATPase"/>
</dbReference>
<evidence type="ECO:0000256" key="2">
    <source>
        <dbReference type="ARBA" id="ARBA00022741"/>
    </source>
</evidence>
<dbReference type="SMART" id="SM00382">
    <property type="entry name" value="AAA"/>
    <property type="match status" value="1"/>
</dbReference>
<dbReference type="PROSITE" id="PS00211">
    <property type="entry name" value="ABC_TRANSPORTER_1"/>
    <property type="match status" value="1"/>
</dbReference>